<feature type="transmembrane region" description="Helical" evidence="1">
    <location>
        <begin position="243"/>
        <end position="266"/>
    </location>
</feature>
<geneLocation type="plasmid" evidence="2 3">
    <name>pACIX905</name>
</geneLocation>
<accession>E8X7X5</accession>
<feature type="transmembrane region" description="Helical" evidence="1">
    <location>
        <begin position="148"/>
        <end position="169"/>
    </location>
</feature>
<evidence type="ECO:0008006" key="4">
    <source>
        <dbReference type="Google" id="ProtNLM"/>
    </source>
</evidence>
<sequence>MALLAMFQAPAQGVNWLSVFAQNLTNLTTQNGGVLTSVGMSLLSFVAIMMLVQMVISINTANWTISFRPQSVDAGTVMRFMLRLGFCALLEHFWVNPFPGASFGFNHLFSYLAEALAQVLDQTSLNTLTSLLREASTKMDTPSLTAPLELLCYMVVQAILGVSSAILFLINISSFILYGVSALFGPVFIPLYLTNSFRSKFFQYIDVLIGFAMIRAVAAAFLFVWAGFLTTFLQQTFNGDYSIAMWLANLVPVITMFVAFIFNMLFIPSLTQAIFGGAAGMAGRAESVGSQLIALVGV</sequence>
<keyword evidence="2" id="KW-0614">Plasmid</keyword>
<feature type="transmembrane region" description="Helical" evidence="1">
    <location>
        <begin position="205"/>
        <end position="228"/>
    </location>
</feature>
<feature type="transmembrane region" description="Helical" evidence="1">
    <location>
        <begin position="175"/>
        <end position="193"/>
    </location>
</feature>
<dbReference type="AlphaFoldDB" id="E8X7X5"/>
<dbReference type="EMBL" id="CP002485">
    <property type="protein sequence ID" value="ADW71559.1"/>
    <property type="molecule type" value="Genomic_DNA"/>
</dbReference>
<gene>
    <name evidence="2" type="ordered locus">AciX9_4629</name>
</gene>
<keyword evidence="1" id="KW-0812">Transmembrane</keyword>
<dbReference type="OrthoDB" id="109569at2"/>
<keyword evidence="1" id="KW-0472">Membrane</keyword>
<keyword evidence="3" id="KW-1185">Reference proteome</keyword>
<proteinExistence type="predicted"/>
<protein>
    <recommendedName>
        <fullName evidence="4">TrbL/VirB6 plasmid conjugal transfer protein</fullName>
    </recommendedName>
</protein>
<reference evidence="3" key="1">
    <citation type="submission" date="2011-01" db="EMBL/GenBank/DDBJ databases">
        <title>Complete sequence of plasmid5 of Acidobacterium sp. MP5ACTX9.</title>
        <authorList>
            <consortium name="US DOE Joint Genome Institute"/>
            <person name="Lucas S."/>
            <person name="Copeland A."/>
            <person name="Lapidus A."/>
            <person name="Cheng J.-F."/>
            <person name="Goodwin L."/>
            <person name="Pitluck S."/>
            <person name="Teshima H."/>
            <person name="Detter J.C."/>
            <person name="Han C."/>
            <person name="Tapia R."/>
            <person name="Land M."/>
            <person name="Hauser L."/>
            <person name="Kyrpides N."/>
            <person name="Ivanova N."/>
            <person name="Ovchinnikova G."/>
            <person name="Pagani I."/>
            <person name="Rawat S.R."/>
            <person name="Mannisto M."/>
            <person name="Haggblom M.M."/>
            <person name="Woyke T."/>
        </authorList>
    </citation>
    <scope>NUCLEOTIDE SEQUENCE [LARGE SCALE GENOMIC DNA]</scope>
    <source>
        <strain evidence="3">MP5ACTX9</strain>
        <plasmid evidence="3">Plasmid pACIX905</plasmid>
    </source>
</reference>
<evidence type="ECO:0000313" key="3">
    <source>
        <dbReference type="Proteomes" id="UP000000343"/>
    </source>
</evidence>
<evidence type="ECO:0000256" key="1">
    <source>
        <dbReference type="SAM" id="Phobius"/>
    </source>
</evidence>
<dbReference type="RefSeq" id="WP_013573278.1">
    <property type="nucleotide sequence ID" value="NC_015060.1"/>
</dbReference>
<name>E8X7X5_GRATM</name>
<dbReference type="KEGG" id="acm:AciX9_4629"/>
<keyword evidence="1" id="KW-1133">Transmembrane helix</keyword>
<dbReference type="Proteomes" id="UP000000343">
    <property type="component" value="Plasmid pACIX905"/>
</dbReference>
<evidence type="ECO:0000313" key="2">
    <source>
        <dbReference type="EMBL" id="ADW71559.1"/>
    </source>
</evidence>
<feature type="transmembrane region" description="Helical" evidence="1">
    <location>
        <begin position="37"/>
        <end position="58"/>
    </location>
</feature>
<dbReference type="HOGENOM" id="CLU_911428_0_0_0"/>
<organism evidence="3">
    <name type="scientific">Granulicella tundricola (strain ATCC BAA-1859 / DSM 23138 / MP5ACTX9)</name>
    <dbReference type="NCBI Taxonomy" id="1198114"/>
    <lineage>
        <taxon>Bacteria</taxon>
        <taxon>Pseudomonadati</taxon>
        <taxon>Acidobacteriota</taxon>
        <taxon>Terriglobia</taxon>
        <taxon>Terriglobales</taxon>
        <taxon>Acidobacteriaceae</taxon>
        <taxon>Granulicella</taxon>
    </lineage>
</organism>